<gene>
    <name evidence="1" type="ORF">GALL_44690</name>
</gene>
<reference evidence="1" key="1">
    <citation type="submission" date="2016-10" db="EMBL/GenBank/DDBJ databases">
        <title>Sequence of Gallionella enrichment culture.</title>
        <authorList>
            <person name="Poehlein A."/>
            <person name="Muehling M."/>
            <person name="Daniel R."/>
        </authorList>
    </citation>
    <scope>NUCLEOTIDE SEQUENCE</scope>
</reference>
<comment type="caution">
    <text evidence="1">The sequence shown here is derived from an EMBL/GenBank/DDBJ whole genome shotgun (WGS) entry which is preliminary data.</text>
</comment>
<dbReference type="EMBL" id="MLJW01000011">
    <property type="protein sequence ID" value="OIR14663.1"/>
    <property type="molecule type" value="Genomic_DNA"/>
</dbReference>
<dbReference type="AlphaFoldDB" id="A0A1J5T1I4"/>
<accession>A0A1J5T1I4</accession>
<name>A0A1J5T1I4_9ZZZZ</name>
<organism evidence="1">
    <name type="scientific">mine drainage metagenome</name>
    <dbReference type="NCBI Taxonomy" id="410659"/>
    <lineage>
        <taxon>unclassified sequences</taxon>
        <taxon>metagenomes</taxon>
        <taxon>ecological metagenomes</taxon>
    </lineage>
</organism>
<evidence type="ECO:0000313" key="1">
    <source>
        <dbReference type="EMBL" id="OIR14663.1"/>
    </source>
</evidence>
<sequence>MIPRLAQNEQLQRIPWVNGSVSNENWIAPQWQLPLYDCMANFISPPVSNCRYNTTKTIAMLTPFHPFVVSLSNHGRMKHYFQFSRSTVL</sequence>
<protein>
    <submittedName>
        <fullName evidence="1">Uncharacterized protein</fullName>
    </submittedName>
</protein>
<proteinExistence type="predicted"/>